<comment type="caution">
    <text evidence="2">The sequence shown here is derived from an EMBL/GenBank/DDBJ whole genome shotgun (WGS) entry which is preliminary data.</text>
</comment>
<accession>A0ABU2WG92</accession>
<dbReference type="SUPFAM" id="SSF47473">
    <property type="entry name" value="EF-hand"/>
    <property type="match status" value="1"/>
</dbReference>
<reference evidence="2 3" key="1">
    <citation type="submission" date="2023-09" db="EMBL/GenBank/DDBJ databases">
        <authorList>
            <person name="Rey-Velasco X."/>
        </authorList>
    </citation>
    <scope>NUCLEOTIDE SEQUENCE [LARGE SCALE GENOMIC DNA]</scope>
    <source>
        <strain evidence="2 3">W345</strain>
    </source>
</reference>
<dbReference type="InterPro" id="IPR018247">
    <property type="entry name" value="EF_Hand_1_Ca_BS"/>
</dbReference>
<dbReference type="EMBL" id="JAVRIC010000006">
    <property type="protein sequence ID" value="MDT0496897.1"/>
    <property type="molecule type" value="Genomic_DNA"/>
</dbReference>
<dbReference type="Proteomes" id="UP001254608">
    <property type="component" value="Unassembled WGS sequence"/>
</dbReference>
<dbReference type="PROSITE" id="PS00018">
    <property type="entry name" value="EF_HAND_1"/>
    <property type="match status" value="1"/>
</dbReference>
<dbReference type="InterPro" id="IPR011992">
    <property type="entry name" value="EF-hand-dom_pair"/>
</dbReference>
<feature type="domain" description="EF-hand" evidence="1">
    <location>
        <begin position="25"/>
        <end position="51"/>
    </location>
</feature>
<dbReference type="RefSeq" id="WP_311364291.1">
    <property type="nucleotide sequence ID" value="NZ_JAVRIC010000006.1"/>
</dbReference>
<evidence type="ECO:0000313" key="3">
    <source>
        <dbReference type="Proteomes" id="UP001254608"/>
    </source>
</evidence>
<evidence type="ECO:0000313" key="2">
    <source>
        <dbReference type="EMBL" id="MDT0496897.1"/>
    </source>
</evidence>
<name>A0ABU2WG92_9GAMM</name>
<dbReference type="InterPro" id="IPR002048">
    <property type="entry name" value="EF_hand_dom"/>
</dbReference>
<evidence type="ECO:0000259" key="1">
    <source>
        <dbReference type="PROSITE" id="PS50222"/>
    </source>
</evidence>
<dbReference type="PROSITE" id="PS50222">
    <property type="entry name" value="EF_HAND_2"/>
    <property type="match status" value="1"/>
</dbReference>
<gene>
    <name evidence="2" type="ORF">RM530_05900</name>
</gene>
<protein>
    <recommendedName>
        <fullName evidence="1">EF-hand domain-containing protein</fullName>
    </recommendedName>
</protein>
<proteinExistence type="predicted"/>
<keyword evidence="3" id="KW-1185">Reference proteome</keyword>
<sequence length="51" mass="5830">MSALSGCGSMARERISQRLDDRLQFDQIDTDRNGCISPGELERFKQTLVQR</sequence>
<organism evidence="2 3">
    <name type="scientific">Banduia mediterranea</name>
    <dbReference type="NCBI Taxonomy" id="3075609"/>
    <lineage>
        <taxon>Bacteria</taxon>
        <taxon>Pseudomonadati</taxon>
        <taxon>Pseudomonadota</taxon>
        <taxon>Gammaproteobacteria</taxon>
        <taxon>Nevskiales</taxon>
        <taxon>Algiphilaceae</taxon>
        <taxon>Banduia</taxon>
    </lineage>
</organism>